<evidence type="ECO:0000313" key="3">
    <source>
        <dbReference type="Proteomes" id="UP000236754"/>
    </source>
</evidence>
<organism evidence="2 3">
    <name type="scientific">Actinacidiphila yanglinensis</name>
    <dbReference type="NCBI Taxonomy" id="310779"/>
    <lineage>
        <taxon>Bacteria</taxon>
        <taxon>Bacillati</taxon>
        <taxon>Actinomycetota</taxon>
        <taxon>Actinomycetes</taxon>
        <taxon>Kitasatosporales</taxon>
        <taxon>Streptomycetaceae</taxon>
        <taxon>Actinacidiphila</taxon>
    </lineage>
</organism>
<evidence type="ECO:0000313" key="2">
    <source>
        <dbReference type="EMBL" id="SEG83169.1"/>
    </source>
</evidence>
<sequence length="212" mass="23049">MLQIPPQRPEPQPSPEPLRGDEPILGVSGAAVVDFWRFALPDLRVNSTRGVFAEFLVHRAVGSHRPRVEWASHDVETDDGIRIEVKASGYLQAWDQNGPSDIRFSGLRARTWTPDHGYAPTASYNADVYVFAVETAREPALYDPLDTSQWEFYVLPRPALVELAAGSLGLNTVRRAAGPPVPFAGLGNHIRAAAPTDGPASEARPAARQPPG</sequence>
<keyword evidence="3" id="KW-1185">Reference proteome</keyword>
<dbReference type="Proteomes" id="UP000236754">
    <property type="component" value="Unassembled WGS sequence"/>
</dbReference>
<accession>A0A1H6DD28</accession>
<feature type="region of interest" description="Disordered" evidence="1">
    <location>
        <begin position="192"/>
        <end position="212"/>
    </location>
</feature>
<proteinExistence type="predicted"/>
<protein>
    <submittedName>
        <fullName evidence="2">Uncharacterized protein</fullName>
    </submittedName>
</protein>
<dbReference type="EMBL" id="FNVU01000014">
    <property type="protein sequence ID" value="SEG83169.1"/>
    <property type="molecule type" value="Genomic_DNA"/>
</dbReference>
<reference evidence="2 3" key="1">
    <citation type="submission" date="2016-10" db="EMBL/GenBank/DDBJ databases">
        <authorList>
            <person name="de Groot N.N."/>
        </authorList>
    </citation>
    <scope>NUCLEOTIDE SEQUENCE [LARGE SCALE GENOMIC DNA]</scope>
    <source>
        <strain evidence="2 3">CGMCC 4.2023</strain>
    </source>
</reference>
<evidence type="ECO:0000256" key="1">
    <source>
        <dbReference type="SAM" id="MobiDB-lite"/>
    </source>
</evidence>
<gene>
    <name evidence="2" type="ORF">SAMN05216223_11412</name>
</gene>
<feature type="compositionally biased region" description="Pro residues" evidence="1">
    <location>
        <begin position="1"/>
        <end position="16"/>
    </location>
</feature>
<feature type="region of interest" description="Disordered" evidence="1">
    <location>
        <begin position="1"/>
        <end position="21"/>
    </location>
</feature>
<name>A0A1H6DD28_9ACTN</name>
<dbReference type="AlphaFoldDB" id="A0A1H6DD28"/>